<name>A0A3E0WPV6_9BACI</name>
<protein>
    <submittedName>
        <fullName evidence="2">ATP-binding protein</fullName>
    </submittedName>
</protein>
<accession>A0A3E0WPV6</accession>
<evidence type="ECO:0000313" key="3">
    <source>
        <dbReference type="Proteomes" id="UP000256488"/>
    </source>
</evidence>
<organism evidence="2 3">
    <name type="scientific">Virgibacillus dokdonensis</name>
    <dbReference type="NCBI Taxonomy" id="302167"/>
    <lineage>
        <taxon>Bacteria</taxon>
        <taxon>Bacillati</taxon>
        <taxon>Bacillota</taxon>
        <taxon>Bacilli</taxon>
        <taxon>Bacillales</taxon>
        <taxon>Bacillaceae</taxon>
        <taxon>Virgibacillus</taxon>
    </lineage>
</organism>
<proteinExistence type="predicted"/>
<dbReference type="Pfam" id="PF09848">
    <property type="entry name" value="SLFN-g3_helicase"/>
    <property type="match status" value="1"/>
</dbReference>
<dbReference type="Gene3D" id="3.40.50.300">
    <property type="entry name" value="P-loop containing nucleotide triphosphate hydrolases"/>
    <property type="match status" value="1"/>
</dbReference>
<dbReference type="InterPro" id="IPR018647">
    <property type="entry name" value="SLFN_3-like_DNA/RNA_helicase"/>
</dbReference>
<keyword evidence="2" id="KW-0547">Nucleotide-binding</keyword>
<feature type="domain" description="Schlafen group 3-like DNA/RNA helicase" evidence="1">
    <location>
        <begin position="263"/>
        <end position="609"/>
    </location>
</feature>
<dbReference type="EMBL" id="NFZX01000025">
    <property type="protein sequence ID" value="RFA34233.1"/>
    <property type="molecule type" value="Genomic_DNA"/>
</dbReference>
<reference evidence="2 3" key="1">
    <citation type="submission" date="2017-05" db="EMBL/GenBank/DDBJ databases">
        <title>Virgibacillus sp. AK90 isolated from a saltern of Kakinada, India.</title>
        <authorList>
            <person name="Gupta V."/>
            <person name="Sidhu C."/>
            <person name="Korpole S."/>
            <person name="Pinnaka A.K."/>
        </authorList>
    </citation>
    <scope>NUCLEOTIDE SEQUENCE [LARGE SCALE GENOMIC DNA]</scope>
    <source>
        <strain evidence="2 3">AK90</strain>
    </source>
</reference>
<dbReference type="Proteomes" id="UP000256488">
    <property type="component" value="Unassembled WGS sequence"/>
</dbReference>
<comment type="caution">
    <text evidence="2">The sequence shown here is derived from an EMBL/GenBank/DDBJ whole genome shotgun (WGS) entry which is preliminary data.</text>
</comment>
<dbReference type="GO" id="GO:0005524">
    <property type="term" value="F:ATP binding"/>
    <property type="evidence" value="ECO:0007669"/>
    <property type="project" value="UniProtKB-KW"/>
</dbReference>
<sequence length="644" mass="74278">MIVYEASKQEFLNHVDKDVLVTHILDRFEKKIGHTSESEIRSWDNSMLHMYRVLNDTAIPDDAGVAIEYQVPNTSKRVDFLLSGHDGDKDSVVIVELKQWDKVDKVEGKEAIVKTAINRGLREIAHPSYQAWSYATLIEDFNQNVQEQFIQLKPCAYLHNYRKTENDPLTDNCYSYYVDLAPVYVKGDVEKLRDFIKKHIKYGDNKEILYQIDKGKIRPSKSLQDALSNMLKGNNEFVMIDEQKVVYETALQLAEKAVKTDTKQVLVVEGGPGTGKSVLAINLLVALTNKALTCQYVTKNSAPRHVYSTKLKGDFKKTRIDNLFKGSGSYTESELNELDVIIVDEAHRLNGKSGMFQHLGENQVKEIIHSSKLSVFFIDENQRVTLKDIGSVHIIEHYASMYNAEVAIDELTSQFRCDGSDGYIAWLEDLLQIRETANAYDMGMDYDFQVFSNPQDMRKAIERKNRSNNKSRIVAGYCWEWPKDKRTQSDYHDIRIEEHDFGISWNLDNTLTWAIDDKSLNEAGCIHTCQGLEFDYVGVIIGDDLRYENREVITDYTKRAKSDQSLRGIKKMMKENPERASKLADQIIRNTYRTLMTRGQKGCYVYCTDKSLEEYLKARLQRQIKYQDSNFGNVLIAERKRDYE</sequence>
<keyword evidence="2" id="KW-0067">ATP-binding</keyword>
<dbReference type="AlphaFoldDB" id="A0A3E0WPV6"/>
<evidence type="ECO:0000259" key="1">
    <source>
        <dbReference type="Pfam" id="PF09848"/>
    </source>
</evidence>
<dbReference type="SUPFAM" id="SSF52540">
    <property type="entry name" value="P-loop containing nucleoside triphosphate hydrolases"/>
    <property type="match status" value="2"/>
</dbReference>
<dbReference type="RefSeq" id="WP_116278597.1">
    <property type="nucleotide sequence ID" value="NZ_NFZX01000025.1"/>
</dbReference>
<gene>
    <name evidence="2" type="ORF">CAI16_12155</name>
</gene>
<dbReference type="InterPro" id="IPR027417">
    <property type="entry name" value="P-loop_NTPase"/>
</dbReference>
<evidence type="ECO:0000313" key="2">
    <source>
        <dbReference type="EMBL" id="RFA34233.1"/>
    </source>
</evidence>